<organism evidence="2 3">
    <name type="scientific">Raphidocelis subcapitata</name>
    <dbReference type="NCBI Taxonomy" id="307507"/>
    <lineage>
        <taxon>Eukaryota</taxon>
        <taxon>Viridiplantae</taxon>
        <taxon>Chlorophyta</taxon>
        <taxon>core chlorophytes</taxon>
        <taxon>Chlorophyceae</taxon>
        <taxon>CS clade</taxon>
        <taxon>Sphaeropleales</taxon>
        <taxon>Selenastraceae</taxon>
        <taxon>Raphidocelis</taxon>
    </lineage>
</organism>
<evidence type="ECO:0000313" key="3">
    <source>
        <dbReference type="Proteomes" id="UP000247498"/>
    </source>
</evidence>
<accession>A0A2V0P7H5</accession>
<evidence type="ECO:0000313" key="2">
    <source>
        <dbReference type="EMBL" id="GBF95824.1"/>
    </source>
</evidence>
<gene>
    <name evidence="2" type="ORF">Rsub_08260</name>
</gene>
<feature type="compositionally biased region" description="Low complexity" evidence="1">
    <location>
        <begin position="1"/>
        <end position="11"/>
    </location>
</feature>
<dbReference type="STRING" id="307507.A0A2V0P7H5"/>
<proteinExistence type="predicted"/>
<feature type="region of interest" description="Disordered" evidence="1">
    <location>
        <begin position="122"/>
        <end position="144"/>
    </location>
</feature>
<feature type="compositionally biased region" description="Pro residues" evidence="1">
    <location>
        <begin position="129"/>
        <end position="144"/>
    </location>
</feature>
<dbReference type="Proteomes" id="UP000247498">
    <property type="component" value="Unassembled WGS sequence"/>
</dbReference>
<comment type="caution">
    <text evidence="2">The sequence shown here is derived from an EMBL/GenBank/DDBJ whole genome shotgun (WGS) entry which is preliminary data.</text>
</comment>
<dbReference type="AlphaFoldDB" id="A0A2V0P7H5"/>
<evidence type="ECO:0000256" key="1">
    <source>
        <dbReference type="SAM" id="MobiDB-lite"/>
    </source>
</evidence>
<dbReference type="OrthoDB" id="526941at2759"/>
<dbReference type="EMBL" id="BDRX01000070">
    <property type="protein sequence ID" value="GBF95824.1"/>
    <property type="molecule type" value="Genomic_DNA"/>
</dbReference>
<reference evidence="2 3" key="1">
    <citation type="journal article" date="2018" name="Sci. Rep.">
        <title>Raphidocelis subcapitata (=Pseudokirchneriella subcapitata) provides an insight into genome evolution and environmental adaptations in the Sphaeropleales.</title>
        <authorList>
            <person name="Suzuki S."/>
            <person name="Yamaguchi H."/>
            <person name="Nakajima N."/>
            <person name="Kawachi M."/>
        </authorList>
    </citation>
    <scope>NUCLEOTIDE SEQUENCE [LARGE SCALE GENOMIC DNA]</scope>
    <source>
        <strain evidence="2 3">NIES-35</strain>
    </source>
</reference>
<dbReference type="InParanoid" id="A0A2V0P7H5"/>
<protein>
    <submittedName>
        <fullName evidence="2">Uncharacterized protein</fullName>
    </submittedName>
</protein>
<feature type="region of interest" description="Disordered" evidence="1">
    <location>
        <begin position="1"/>
        <end position="24"/>
    </location>
</feature>
<sequence>MRPTARLRCPAGAPPPRRAAAPEAARRRINRRLAALFAAAALAASCRAADAAAAPAPAATLVLYSVNLPAGGGPQDPATAIPLQNLRHFIAAALAPPPPPPPLPGPVDYVFLLPPAAATAAAAAAGAPDPKPNPPPQLLPQLPRLPPHLGVTARYVNLSSAHRSCRHGWAAHGEFLRAAGPGAPWRYGAVVLLDSSMAGPFLPKYAARRMHWLSPFLRKLADGASLVSPTLSCAQTRGGSGGGGEGGGAAAARQVPHPELGAVAFSADALRALLEADDAAVRGGGNGGDGAGDGAPPRGVLGCYTRAADAEHGAAAAAAEVLLARGERLDSLMLRYAGIDWSDPRHWRCNAGISPRGDGMNDGATLDPLEAVFAPRTPALVARRDGAAERAGRLQRWAEAAAGPLEGAIAAAAANDRAAADARALALRRMEAASMGGEPCFDAEHYARLNPDIRLSIGRNATRLYRQYELHGAAEGRAVRWKCEGRRGALLTTPLQRLVRAMAEADPQLPVCEGDLARLWAAAGTMPAVCRAGALRAPEAAPVAH</sequence>
<keyword evidence="3" id="KW-1185">Reference proteome</keyword>
<name>A0A2V0P7H5_9CHLO</name>